<accession>A0ABU8UE09</accession>
<dbReference type="Proteomes" id="UP001382904">
    <property type="component" value="Unassembled WGS sequence"/>
</dbReference>
<protein>
    <submittedName>
        <fullName evidence="1">Uncharacterized protein</fullName>
    </submittedName>
</protein>
<evidence type="ECO:0000313" key="1">
    <source>
        <dbReference type="EMBL" id="MEJ8646132.1"/>
    </source>
</evidence>
<comment type="caution">
    <text evidence="1">The sequence shown here is derived from an EMBL/GenBank/DDBJ whole genome shotgun (WGS) entry which is preliminary data.</text>
</comment>
<gene>
    <name evidence="1" type="ORF">WKI68_42640</name>
</gene>
<name>A0ABU8UE09_9ACTN</name>
<organism evidence="1 2">
    <name type="scientific">Streptomyces caledonius</name>
    <dbReference type="NCBI Taxonomy" id="3134107"/>
    <lineage>
        <taxon>Bacteria</taxon>
        <taxon>Bacillati</taxon>
        <taxon>Actinomycetota</taxon>
        <taxon>Actinomycetes</taxon>
        <taxon>Kitasatosporales</taxon>
        <taxon>Streptomycetaceae</taxon>
        <taxon>Streptomyces</taxon>
    </lineage>
</organism>
<reference evidence="1 2" key="1">
    <citation type="submission" date="2024-03" db="EMBL/GenBank/DDBJ databases">
        <title>Novel Streptomyces species of biotechnological and ecological value are a feature of Machair soil.</title>
        <authorList>
            <person name="Prole J.R."/>
            <person name="Goodfellow M."/>
            <person name="Allenby N."/>
            <person name="Ward A.C."/>
        </authorList>
    </citation>
    <scope>NUCLEOTIDE SEQUENCE [LARGE SCALE GENOMIC DNA]</scope>
    <source>
        <strain evidence="1 2">MS1.HAVA.3</strain>
    </source>
</reference>
<proteinExistence type="predicted"/>
<evidence type="ECO:0000313" key="2">
    <source>
        <dbReference type="Proteomes" id="UP001382904"/>
    </source>
</evidence>
<dbReference type="EMBL" id="JBBKAM010000004">
    <property type="protein sequence ID" value="MEJ8646132.1"/>
    <property type="molecule type" value="Genomic_DNA"/>
</dbReference>
<sequence>MDWDTIGDRPVYEVDVDLAGPLADWTAHLSVVRAAAVPLPERPAALLVEMAGQLAATAANVPLAALSAAGVLERIAARVGREAAGALCDDGMPAEAVATALSGSRSTTARPGRPPSRWMCCAWASTSFGRLESLGFGAHGREIRAAGGFTKAQAPVSPVSTHLPTCDLSVSGQWCERQLVVVCCRWSVVASGCGSTVLEVRDRLGIAVSGLYLPDG</sequence>
<keyword evidence="2" id="KW-1185">Reference proteome</keyword>